<gene>
    <name evidence="8" type="ORF">ACHAXA_006977</name>
</gene>
<dbReference type="PANTHER" id="PTHR10778">
    <property type="entry name" value="SOLUTE CARRIER FAMILY 35 MEMBER B"/>
    <property type="match status" value="1"/>
</dbReference>
<proteinExistence type="predicted"/>
<protein>
    <submittedName>
        <fullName evidence="8">Uncharacterized protein</fullName>
    </submittedName>
</protein>
<reference evidence="8 9" key="1">
    <citation type="submission" date="2024-10" db="EMBL/GenBank/DDBJ databases">
        <title>Updated reference genomes for cyclostephanoid diatoms.</title>
        <authorList>
            <person name="Roberts W.R."/>
            <person name="Alverson A.J."/>
        </authorList>
    </citation>
    <scope>NUCLEOTIDE SEQUENCE [LARGE SCALE GENOMIC DNA]</scope>
    <source>
        <strain evidence="8 9">AJA228-03</strain>
    </source>
</reference>
<dbReference type="InterPro" id="IPR013657">
    <property type="entry name" value="SCL35B1-4/HUT1"/>
</dbReference>
<keyword evidence="9" id="KW-1185">Reference proteome</keyword>
<feature type="transmembrane region" description="Helical" evidence="7">
    <location>
        <begin position="403"/>
        <end position="422"/>
    </location>
</feature>
<sequence length="503" mass="53985">MCRMHDVELGDAPSSTSRDHHRHPPPSVSSSLPLVDIDDDCCSSSSVAPPSSTWTSSPSSTSNDMRASSSTSTSTSTSTSSPDRHPNSDEGFGSSFLDSLPRAHQMASIGFFMFLFFGMHNILQEAIVNLLNVVVSESGGTAIGHDGSSSTTTTFASDVNWTLMLGYAEVIGVLLFSYIERVKLTTEGGMSRVAPLSAYPLLTLCLFASSSMSNLSLGYINFPTKVVFRSCKLVPTMIIATIVNSRRFKSYEYACALSICVGLALFAMADYTLDPIQFHPTGLMLVSGSVVADAVLPNAQERLFRDGSSRLEVTVYSNLFIFVGMTAVTVGSGTLPRFWNVVARDGTLAAYLAAYAMLSYASISCYMTLVKRFGGVTAVVLTTARKAMTLVLSFVLFPKGFSWLYVHGSLLVLGAVMTASICKKMGIDEGGGRTGRAGEYSSSAYRNDDERDVVSRSDEKSRGSKPPRSSSSSSSFDGFSSDDSQLEKLVADVLESISKRAYT</sequence>
<evidence type="ECO:0000256" key="6">
    <source>
        <dbReference type="SAM" id="MobiDB-lite"/>
    </source>
</evidence>
<feature type="compositionally biased region" description="Low complexity" evidence="6">
    <location>
        <begin position="43"/>
        <end position="81"/>
    </location>
</feature>
<feature type="compositionally biased region" description="Low complexity" evidence="6">
    <location>
        <begin position="464"/>
        <end position="482"/>
    </location>
</feature>
<feature type="transmembrane region" description="Helical" evidence="7">
    <location>
        <begin position="159"/>
        <end position="179"/>
    </location>
</feature>
<comment type="subcellular location">
    <subcellularLocation>
        <location evidence="1">Membrane</location>
        <topology evidence="1">Multi-pass membrane protein</topology>
    </subcellularLocation>
</comment>
<dbReference type="Pfam" id="PF08449">
    <property type="entry name" value="UAA"/>
    <property type="match status" value="1"/>
</dbReference>
<dbReference type="Proteomes" id="UP001530377">
    <property type="component" value="Unassembled WGS sequence"/>
</dbReference>
<dbReference type="GO" id="GO:0016020">
    <property type="term" value="C:membrane"/>
    <property type="evidence" value="ECO:0007669"/>
    <property type="project" value="UniProtKB-SubCell"/>
</dbReference>
<feature type="transmembrane region" description="Helical" evidence="7">
    <location>
        <begin position="251"/>
        <end position="269"/>
    </location>
</feature>
<feature type="compositionally biased region" description="Basic and acidic residues" evidence="6">
    <location>
        <begin position="446"/>
        <end position="462"/>
    </location>
</feature>
<evidence type="ECO:0000256" key="4">
    <source>
        <dbReference type="ARBA" id="ARBA00022989"/>
    </source>
</evidence>
<keyword evidence="3 7" id="KW-0812">Transmembrane</keyword>
<evidence type="ECO:0000256" key="3">
    <source>
        <dbReference type="ARBA" id="ARBA00022692"/>
    </source>
</evidence>
<evidence type="ECO:0000256" key="5">
    <source>
        <dbReference type="ARBA" id="ARBA00023136"/>
    </source>
</evidence>
<keyword evidence="5 7" id="KW-0472">Membrane</keyword>
<feature type="transmembrane region" description="Helical" evidence="7">
    <location>
        <begin position="311"/>
        <end position="328"/>
    </location>
</feature>
<accession>A0ABD3RXE2</accession>
<dbReference type="PANTHER" id="PTHR10778:SF8">
    <property type="entry name" value="ADENOSINE 3'-PHOSPHO 5'-PHOSPHOSULFATE TRANSPORTER 2"/>
    <property type="match status" value="1"/>
</dbReference>
<feature type="region of interest" description="Disordered" evidence="6">
    <location>
        <begin position="438"/>
        <end position="482"/>
    </location>
</feature>
<dbReference type="EMBL" id="JALLPB020000127">
    <property type="protein sequence ID" value="KAL3816901.1"/>
    <property type="molecule type" value="Genomic_DNA"/>
</dbReference>
<evidence type="ECO:0000256" key="7">
    <source>
        <dbReference type="SAM" id="Phobius"/>
    </source>
</evidence>
<evidence type="ECO:0000313" key="9">
    <source>
        <dbReference type="Proteomes" id="UP001530377"/>
    </source>
</evidence>
<keyword evidence="2" id="KW-0813">Transport</keyword>
<name>A0ABD3RXE2_9STRA</name>
<comment type="caution">
    <text evidence="8">The sequence shown here is derived from an EMBL/GenBank/DDBJ whole genome shotgun (WGS) entry which is preliminary data.</text>
</comment>
<evidence type="ECO:0000256" key="1">
    <source>
        <dbReference type="ARBA" id="ARBA00004141"/>
    </source>
</evidence>
<feature type="region of interest" description="Disordered" evidence="6">
    <location>
        <begin position="1"/>
        <end position="93"/>
    </location>
</feature>
<evidence type="ECO:0000313" key="8">
    <source>
        <dbReference type="EMBL" id="KAL3816901.1"/>
    </source>
</evidence>
<feature type="transmembrane region" description="Helical" evidence="7">
    <location>
        <begin position="348"/>
        <end position="369"/>
    </location>
</feature>
<feature type="transmembrane region" description="Helical" evidence="7">
    <location>
        <begin position="199"/>
        <end position="220"/>
    </location>
</feature>
<dbReference type="AlphaFoldDB" id="A0ABD3RXE2"/>
<evidence type="ECO:0000256" key="2">
    <source>
        <dbReference type="ARBA" id="ARBA00022448"/>
    </source>
</evidence>
<organism evidence="8 9">
    <name type="scientific">Cyclostephanos tholiformis</name>
    <dbReference type="NCBI Taxonomy" id="382380"/>
    <lineage>
        <taxon>Eukaryota</taxon>
        <taxon>Sar</taxon>
        <taxon>Stramenopiles</taxon>
        <taxon>Ochrophyta</taxon>
        <taxon>Bacillariophyta</taxon>
        <taxon>Coscinodiscophyceae</taxon>
        <taxon>Thalassiosirophycidae</taxon>
        <taxon>Stephanodiscales</taxon>
        <taxon>Stephanodiscaceae</taxon>
        <taxon>Cyclostephanos</taxon>
    </lineage>
</organism>
<keyword evidence="4 7" id="KW-1133">Transmembrane helix</keyword>